<dbReference type="VEuPathDB" id="VectorBase:GBRI044435"/>
<dbReference type="PANTHER" id="PTHR23292">
    <property type="entry name" value="LIPOPOLYSACCHARIDE-INDUCED TUMOR NECROSIS FACTOR-ALPHA FACTOR"/>
    <property type="match status" value="1"/>
</dbReference>
<dbReference type="Proteomes" id="UP000091820">
    <property type="component" value="Unassembled WGS sequence"/>
</dbReference>
<organism evidence="10 11">
    <name type="scientific">Glossina brevipalpis</name>
    <dbReference type="NCBI Taxonomy" id="37001"/>
    <lineage>
        <taxon>Eukaryota</taxon>
        <taxon>Metazoa</taxon>
        <taxon>Ecdysozoa</taxon>
        <taxon>Arthropoda</taxon>
        <taxon>Hexapoda</taxon>
        <taxon>Insecta</taxon>
        <taxon>Pterygota</taxon>
        <taxon>Neoptera</taxon>
        <taxon>Endopterygota</taxon>
        <taxon>Diptera</taxon>
        <taxon>Brachycera</taxon>
        <taxon>Muscomorpha</taxon>
        <taxon>Hippoboscoidea</taxon>
        <taxon>Glossinidae</taxon>
        <taxon>Glossina</taxon>
    </lineage>
</organism>
<keyword evidence="8" id="KW-1133">Transmembrane helix</keyword>
<evidence type="ECO:0000256" key="4">
    <source>
        <dbReference type="ARBA" id="ARBA00005975"/>
    </source>
</evidence>
<evidence type="ECO:0000256" key="6">
    <source>
        <dbReference type="ARBA" id="ARBA00022833"/>
    </source>
</evidence>
<dbReference type="InterPro" id="IPR037519">
    <property type="entry name" value="LITAF_fam"/>
</dbReference>
<evidence type="ECO:0000259" key="9">
    <source>
        <dbReference type="PROSITE" id="PS51837"/>
    </source>
</evidence>
<evidence type="ECO:0000313" key="10">
    <source>
        <dbReference type="EnsemblMetazoa" id="GBRI044435-PA"/>
    </source>
</evidence>
<keyword evidence="8" id="KW-0812">Transmembrane</keyword>
<dbReference type="AlphaFoldDB" id="A0A1A9X4Z3"/>
<keyword evidence="11" id="KW-1185">Reference proteome</keyword>
<reference evidence="11" key="1">
    <citation type="submission" date="2014-03" db="EMBL/GenBank/DDBJ databases">
        <authorList>
            <person name="Aksoy S."/>
            <person name="Warren W."/>
            <person name="Wilson R.K."/>
        </authorList>
    </citation>
    <scope>NUCLEOTIDE SEQUENCE [LARGE SCALE GENOMIC DNA]</scope>
    <source>
        <strain evidence="11">IAEA</strain>
    </source>
</reference>
<dbReference type="SMART" id="SM00714">
    <property type="entry name" value="LITAF"/>
    <property type="match status" value="1"/>
</dbReference>
<reference evidence="10" key="2">
    <citation type="submission" date="2020-05" db="UniProtKB">
        <authorList>
            <consortium name="EnsemblMetazoa"/>
        </authorList>
    </citation>
    <scope>IDENTIFICATION</scope>
    <source>
        <strain evidence="10">IAEA</strain>
    </source>
</reference>
<dbReference type="InterPro" id="IPR006629">
    <property type="entry name" value="LITAF"/>
</dbReference>
<evidence type="ECO:0000256" key="8">
    <source>
        <dbReference type="SAM" id="Phobius"/>
    </source>
</evidence>
<evidence type="ECO:0000256" key="5">
    <source>
        <dbReference type="ARBA" id="ARBA00022723"/>
    </source>
</evidence>
<keyword evidence="5" id="KW-0479">Metal-binding</keyword>
<name>A0A1A9X4Z3_9MUSC</name>
<evidence type="ECO:0000256" key="2">
    <source>
        <dbReference type="ARBA" id="ARBA00004481"/>
    </source>
</evidence>
<dbReference type="Pfam" id="PF10601">
    <property type="entry name" value="zf-LITAF-like"/>
    <property type="match status" value="1"/>
</dbReference>
<accession>A0A1A9X4Z3</accession>
<protein>
    <recommendedName>
        <fullName evidence="9">LITAF domain-containing protein</fullName>
    </recommendedName>
</protein>
<feature type="domain" description="LITAF" evidence="9">
    <location>
        <begin position="71"/>
        <end position="155"/>
    </location>
</feature>
<dbReference type="GO" id="GO:0008270">
    <property type="term" value="F:zinc ion binding"/>
    <property type="evidence" value="ECO:0007669"/>
    <property type="project" value="TreeGrafter"/>
</dbReference>
<keyword evidence="7 8" id="KW-0472">Membrane</keyword>
<dbReference type="GO" id="GO:0031902">
    <property type="term" value="C:late endosome membrane"/>
    <property type="evidence" value="ECO:0007669"/>
    <property type="project" value="UniProtKB-SubCell"/>
</dbReference>
<evidence type="ECO:0000313" key="11">
    <source>
        <dbReference type="Proteomes" id="UP000091820"/>
    </source>
</evidence>
<keyword evidence="6" id="KW-0862">Zinc</keyword>
<dbReference type="PROSITE" id="PS51837">
    <property type="entry name" value="LITAF"/>
    <property type="match status" value="1"/>
</dbReference>
<sequence length="157" mass="17713">MSTEEKIVEEARGTRTNSGVIVGEYEEPMPPPSYAQAIRNNRINTNSIENEWINRTFHSGALMTDSFVNQPSIIVPRPIVPPLGSEPVFFTCPRCQSYTLTRIVYEPNLKTHLMAALLCLLGLWCCVCLPYCYERCVNIRHHCGNCGKLLGTYCNTL</sequence>
<comment type="similarity">
    <text evidence="4">Belongs to the CDIP1/LITAF family.</text>
</comment>
<proteinExistence type="inferred from homology"/>
<comment type="subcellular location">
    <subcellularLocation>
        <location evidence="2">Endosome membrane</location>
        <topology evidence="2">Peripheral membrane protein</topology>
    </subcellularLocation>
    <subcellularLocation>
        <location evidence="1">Late endosome membrane</location>
    </subcellularLocation>
    <subcellularLocation>
        <location evidence="3">Lysosome membrane</location>
        <topology evidence="3">Peripheral membrane protein</topology>
        <orientation evidence="3">Cytoplasmic side</orientation>
    </subcellularLocation>
</comment>
<feature type="transmembrane region" description="Helical" evidence="8">
    <location>
        <begin position="113"/>
        <end position="133"/>
    </location>
</feature>
<evidence type="ECO:0000256" key="1">
    <source>
        <dbReference type="ARBA" id="ARBA00004414"/>
    </source>
</evidence>
<dbReference type="PANTHER" id="PTHR23292:SF14">
    <property type="entry name" value="FI16615P1-RELATED"/>
    <property type="match status" value="1"/>
</dbReference>
<evidence type="ECO:0000256" key="7">
    <source>
        <dbReference type="ARBA" id="ARBA00023136"/>
    </source>
</evidence>
<dbReference type="STRING" id="37001.A0A1A9X4Z3"/>
<dbReference type="GO" id="GO:0005765">
    <property type="term" value="C:lysosomal membrane"/>
    <property type="evidence" value="ECO:0007669"/>
    <property type="project" value="UniProtKB-SubCell"/>
</dbReference>
<dbReference type="EnsemblMetazoa" id="GBRI044435-RA">
    <property type="protein sequence ID" value="GBRI044435-PA"/>
    <property type="gene ID" value="GBRI044435"/>
</dbReference>
<evidence type="ECO:0000256" key="3">
    <source>
        <dbReference type="ARBA" id="ARBA00004630"/>
    </source>
</evidence>